<comment type="similarity">
    <text evidence="2">Belongs to the AAA ATPase family.</text>
</comment>
<evidence type="ECO:0000256" key="10">
    <source>
        <dbReference type="ARBA" id="ARBA00048778"/>
    </source>
</evidence>
<dbReference type="FunFam" id="3.40.50.300:FF:000109">
    <property type="entry name" value="Peroxisomal biogenesis factor 6"/>
    <property type="match status" value="1"/>
</dbReference>
<evidence type="ECO:0000256" key="6">
    <source>
        <dbReference type="ARBA" id="ARBA00022840"/>
    </source>
</evidence>
<comment type="subcellular location">
    <subcellularLocation>
        <location evidence="1">Membrane</location>
    </subcellularLocation>
</comment>
<dbReference type="InterPro" id="IPR027417">
    <property type="entry name" value="P-loop_NTPase"/>
</dbReference>
<dbReference type="InterPro" id="IPR050168">
    <property type="entry name" value="AAA_ATPase_domain"/>
</dbReference>
<dbReference type="AlphaFoldDB" id="A0A0H5QU20"/>
<dbReference type="CDD" id="cd19527">
    <property type="entry name" value="RecA-like_PEX6_r2"/>
    <property type="match status" value="1"/>
</dbReference>
<dbReference type="SMART" id="SM00382">
    <property type="entry name" value="AAA"/>
    <property type="match status" value="1"/>
</dbReference>
<keyword evidence="4" id="KW-0547">Nucleotide-binding</keyword>
<dbReference type="InterPro" id="IPR003593">
    <property type="entry name" value="AAA+_ATPase"/>
</dbReference>
<evidence type="ECO:0000256" key="2">
    <source>
        <dbReference type="ARBA" id="ARBA00006914"/>
    </source>
</evidence>
<sequence length="843" mass="92171">MQFHAQTLSTPSTLHEAGSPGLLVQIVCQRSQLEKALNVVSGDWVLIRHQSRAAVGQAIFDPGLCGSCDDDCVLISPILMHYLERSHLLETRSQRRLPVTIDRLTDTSSFTWPSSPSCPVPIAERATLHQVRSNCPQVDSSTIQFVFNVPHVLTNGMIIPIPLDPSATVLVDSKKCSTNVSAPAVSDLNQIHYPGSVDCVFYQVCCEDTPFFTIDKEHTQFSIGPTCINAFVPYESTRYIATLDQVDQSSFMSHAQYRVVQSMISPFLHPLSHRLRIFPDILISGPRRSGKRIVVAHAARSLGMHLLEVNLFDLLQPTDRETMLKIRQVLLSVASSYPLIVHIRRLSALQEHSAFQGRPDASLLIAGFRQELHNLHSACESPYVIIIGSCDDGDGGFVASLQSCFPHAISMEPLDAASREVCISANSTMSCADILKTSVSMTAGATFGDVLDFCGQVDAAVYDRHPKSIPQTKTLCLDDLGDLYGAEEDAALQVVDSETPANLTVEDVISASKILNARNSLIKGASGTTSSIPNVKWDDIGGLSDVKKTIYDIIELPLQHSSLISGGFRQRAGLLLFGPPGTGKTLVAKAIATECGLNFISVKGPELLNMYVGESEANIRSVFDRARACRPCVLFFDELDSLAPSRGQGSDSGGVMDRVVSQLLAELDGMNRVADVFVIGATNRPDLIDSALLRPGRLDVCIYLGVSSDQSDQLKILTALTRKFDLAEDVDFLDITSSCPSTFTGADFYALAADAMLLAIKARIESINKSFEEFNRTNCGDSVTLSKFFKQYNDSPGIMVTKQHFHTALRHLSPSISPSELQRYERMKTQFEESRMHCNLSSD</sequence>
<dbReference type="EMBL" id="HACM01004780">
    <property type="protein sequence ID" value="CRZ05222.1"/>
    <property type="molecule type" value="Transcribed_RNA"/>
</dbReference>
<feature type="domain" description="AAA+ ATPase" evidence="11">
    <location>
        <begin position="570"/>
        <end position="708"/>
    </location>
</feature>
<dbReference type="InterPro" id="IPR003959">
    <property type="entry name" value="ATPase_AAA_core"/>
</dbReference>
<keyword evidence="6" id="KW-0067">ATP-binding</keyword>
<reference evidence="12" key="1">
    <citation type="submission" date="2015-04" db="EMBL/GenBank/DDBJ databases">
        <title>The genome sequence of the plant pathogenic Rhizarian Plasmodiophora brassicae reveals insights in its biotrophic life cycle and the origin of chitin synthesis.</title>
        <authorList>
            <person name="Schwelm A."/>
            <person name="Fogelqvist J."/>
            <person name="Knaust A."/>
            <person name="Julke S."/>
            <person name="Lilja T."/>
            <person name="Dhandapani V."/>
            <person name="Bonilla-Rosso G."/>
            <person name="Karlsson M."/>
            <person name="Shevchenko A."/>
            <person name="Choi S.R."/>
            <person name="Kim H.G."/>
            <person name="Park J.Y."/>
            <person name="Lim Y.P."/>
            <person name="Ludwig-Muller J."/>
            <person name="Dixelius C."/>
        </authorList>
    </citation>
    <scope>NUCLEOTIDE SEQUENCE</scope>
    <source>
        <tissue evidence="12">Potato root galls</tissue>
    </source>
</reference>
<dbReference type="GO" id="GO:0005778">
    <property type="term" value="C:peroxisomal membrane"/>
    <property type="evidence" value="ECO:0007669"/>
    <property type="project" value="TreeGrafter"/>
</dbReference>
<evidence type="ECO:0000259" key="11">
    <source>
        <dbReference type="SMART" id="SM00382"/>
    </source>
</evidence>
<dbReference type="Gene3D" id="1.10.8.60">
    <property type="match status" value="1"/>
</dbReference>
<evidence type="ECO:0000256" key="4">
    <source>
        <dbReference type="ARBA" id="ARBA00022741"/>
    </source>
</evidence>
<dbReference type="PANTHER" id="PTHR23077">
    <property type="entry name" value="AAA-FAMILY ATPASE"/>
    <property type="match status" value="1"/>
</dbReference>
<proteinExistence type="inferred from homology"/>
<keyword evidence="5" id="KW-0378">Hydrolase</keyword>
<dbReference type="GO" id="GO:0005829">
    <property type="term" value="C:cytosol"/>
    <property type="evidence" value="ECO:0007669"/>
    <property type="project" value="TreeGrafter"/>
</dbReference>
<comment type="catalytic activity">
    <reaction evidence="10">
        <text>ATP + H2O = ADP + phosphate + H(+)</text>
        <dbReference type="Rhea" id="RHEA:13065"/>
        <dbReference type="ChEBI" id="CHEBI:15377"/>
        <dbReference type="ChEBI" id="CHEBI:15378"/>
        <dbReference type="ChEBI" id="CHEBI:30616"/>
        <dbReference type="ChEBI" id="CHEBI:43474"/>
        <dbReference type="ChEBI" id="CHEBI:456216"/>
    </reaction>
    <physiologicalReaction direction="left-to-right" evidence="10">
        <dbReference type="Rhea" id="RHEA:13066"/>
    </physiologicalReaction>
</comment>
<keyword evidence="3" id="KW-0962">Peroxisome biogenesis</keyword>
<evidence type="ECO:0000313" key="12">
    <source>
        <dbReference type="EMBL" id="CRZ05222.1"/>
    </source>
</evidence>
<accession>A0A0H5QU20</accession>
<evidence type="ECO:0000256" key="5">
    <source>
        <dbReference type="ARBA" id="ARBA00022801"/>
    </source>
</evidence>
<dbReference type="GO" id="GO:0005524">
    <property type="term" value="F:ATP binding"/>
    <property type="evidence" value="ECO:0007669"/>
    <property type="project" value="UniProtKB-KW"/>
</dbReference>
<dbReference type="GO" id="GO:0016887">
    <property type="term" value="F:ATP hydrolysis activity"/>
    <property type="evidence" value="ECO:0007669"/>
    <property type="project" value="InterPro"/>
</dbReference>
<dbReference type="Gene3D" id="3.40.50.300">
    <property type="entry name" value="P-loop containing nucleotide triphosphate hydrolases"/>
    <property type="match status" value="2"/>
</dbReference>
<dbReference type="Pfam" id="PF00004">
    <property type="entry name" value="AAA"/>
    <property type="match status" value="1"/>
</dbReference>
<protein>
    <recommendedName>
        <fullName evidence="8">Peroxisomal ATPase PEX6</fullName>
    </recommendedName>
    <alternativeName>
        <fullName evidence="9">Peroxin-6</fullName>
    </alternativeName>
</protein>
<evidence type="ECO:0000256" key="1">
    <source>
        <dbReference type="ARBA" id="ARBA00004370"/>
    </source>
</evidence>
<evidence type="ECO:0000256" key="8">
    <source>
        <dbReference type="ARBA" id="ARBA00034811"/>
    </source>
</evidence>
<evidence type="ECO:0000256" key="9">
    <source>
        <dbReference type="ARBA" id="ARBA00034920"/>
    </source>
</evidence>
<dbReference type="GO" id="GO:0016558">
    <property type="term" value="P:protein import into peroxisome matrix"/>
    <property type="evidence" value="ECO:0007669"/>
    <property type="project" value="TreeGrafter"/>
</dbReference>
<dbReference type="PANTHER" id="PTHR23077:SF9">
    <property type="entry name" value="PEROXISOMAL ATPASE PEX6"/>
    <property type="match status" value="1"/>
</dbReference>
<dbReference type="PROSITE" id="PS00674">
    <property type="entry name" value="AAA"/>
    <property type="match status" value="1"/>
</dbReference>
<dbReference type="InterPro" id="IPR003960">
    <property type="entry name" value="ATPase_AAA_CS"/>
</dbReference>
<name>A0A0H5QU20_9EUKA</name>
<dbReference type="SUPFAM" id="SSF52540">
    <property type="entry name" value="P-loop containing nucleoside triphosphate hydrolases"/>
    <property type="match status" value="2"/>
</dbReference>
<keyword evidence="7" id="KW-0472">Membrane</keyword>
<evidence type="ECO:0000256" key="3">
    <source>
        <dbReference type="ARBA" id="ARBA00022593"/>
    </source>
</evidence>
<organism evidence="12">
    <name type="scientific">Spongospora subterranea</name>
    <dbReference type="NCBI Taxonomy" id="70186"/>
    <lineage>
        <taxon>Eukaryota</taxon>
        <taxon>Sar</taxon>
        <taxon>Rhizaria</taxon>
        <taxon>Endomyxa</taxon>
        <taxon>Phytomyxea</taxon>
        <taxon>Plasmodiophorida</taxon>
        <taxon>Plasmodiophoridae</taxon>
        <taxon>Spongospora</taxon>
    </lineage>
</organism>
<evidence type="ECO:0000256" key="7">
    <source>
        <dbReference type="ARBA" id="ARBA00023136"/>
    </source>
</evidence>
<dbReference type="InterPro" id="IPR047533">
    <property type="entry name" value="RecA-like_PEX6_r2"/>
</dbReference>